<dbReference type="OrthoDB" id="6371650at2"/>
<gene>
    <name evidence="1" type="ORF">BTO32_09350</name>
</gene>
<protein>
    <submittedName>
        <fullName evidence="1">Ribonuclease HII</fullName>
    </submittedName>
</protein>
<dbReference type="Proteomes" id="UP000189339">
    <property type="component" value="Unassembled WGS sequence"/>
</dbReference>
<dbReference type="STRING" id="135739.BTO32_09350"/>
<dbReference type="InterPro" id="IPR013783">
    <property type="entry name" value="Ig-like_fold"/>
</dbReference>
<dbReference type="InterPro" id="IPR036116">
    <property type="entry name" value="FN3_sf"/>
</dbReference>
<dbReference type="SUPFAM" id="SSF49265">
    <property type="entry name" value="Fibronectin type III"/>
    <property type="match status" value="1"/>
</dbReference>
<dbReference type="AlphaFoldDB" id="A0A1V2DU99"/>
<proteinExistence type="predicted"/>
<keyword evidence="2" id="KW-1185">Reference proteome</keyword>
<sequence length="73" mass="8034">MSPNELISYTIRYGQDPNNLDQSVVLDDVSGQVSVSYTIEDLDVGTWYFTIQVQDASGLMSEPSEAVSKTIQS</sequence>
<evidence type="ECO:0000313" key="2">
    <source>
        <dbReference type="Proteomes" id="UP000189339"/>
    </source>
</evidence>
<organism evidence="1 2">
    <name type="scientific">Marinobacter lutaoensis</name>
    <dbReference type="NCBI Taxonomy" id="135739"/>
    <lineage>
        <taxon>Bacteria</taxon>
        <taxon>Pseudomonadati</taxon>
        <taxon>Pseudomonadota</taxon>
        <taxon>Gammaproteobacteria</taxon>
        <taxon>Pseudomonadales</taxon>
        <taxon>Marinobacteraceae</taxon>
        <taxon>Marinobacter</taxon>
    </lineage>
</organism>
<name>A0A1V2DU99_9GAMM</name>
<evidence type="ECO:0000313" key="1">
    <source>
        <dbReference type="EMBL" id="ONF43901.1"/>
    </source>
</evidence>
<dbReference type="Gene3D" id="2.60.40.10">
    <property type="entry name" value="Immunoglobulins"/>
    <property type="match status" value="1"/>
</dbReference>
<dbReference type="EMBL" id="MSCW01000006">
    <property type="protein sequence ID" value="ONF43901.1"/>
    <property type="molecule type" value="Genomic_DNA"/>
</dbReference>
<accession>A0A1V2DU99</accession>
<comment type="caution">
    <text evidence="1">The sequence shown here is derived from an EMBL/GenBank/DDBJ whole genome shotgun (WGS) entry which is preliminary data.</text>
</comment>
<reference evidence="1 2" key="1">
    <citation type="submission" date="2016-12" db="EMBL/GenBank/DDBJ databases">
        <title>Marinobacter lutaoensis whole genome sequencing.</title>
        <authorList>
            <person name="Verma A."/>
            <person name="Krishnamurthi S."/>
        </authorList>
    </citation>
    <scope>NUCLEOTIDE SEQUENCE [LARGE SCALE GENOMIC DNA]</scope>
    <source>
        <strain evidence="1 2">T5054</strain>
    </source>
</reference>